<evidence type="ECO:0000259" key="5">
    <source>
        <dbReference type="Pfam" id="PF21238"/>
    </source>
</evidence>
<comment type="similarity">
    <text evidence="1">Belongs to the pseudouridine synthase Pus10 family.</text>
</comment>
<reference evidence="6" key="1">
    <citation type="submission" date="2020-10" db="EMBL/GenBank/DDBJ databases">
        <title>Dehalococcoides mccartyi of a TCE/Cr reducing biochatode.</title>
        <authorList>
            <person name="Matturro B."/>
        </authorList>
    </citation>
    <scope>NUCLEOTIDE SEQUENCE</scope>
    <source>
        <strain evidence="6">Bin4</strain>
    </source>
</reference>
<dbReference type="AlphaFoldDB" id="A0A843AG84"/>
<organism evidence="6 7">
    <name type="scientific">Methanobrevibacter arboriphilus</name>
    <dbReference type="NCBI Taxonomy" id="39441"/>
    <lineage>
        <taxon>Archaea</taxon>
        <taxon>Methanobacteriati</taxon>
        <taxon>Methanobacteriota</taxon>
        <taxon>Methanomada group</taxon>
        <taxon>Methanobacteria</taxon>
        <taxon>Methanobacteriales</taxon>
        <taxon>Methanobacteriaceae</taxon>
        <taxon>Methanobrevibacter</taxon>
    </lineage>
</organism>
<dbReference type="GO" id="GO:0003723">
    <property type="term" value="F:RNA binding"/>
    <property type="evidence" value="ECO:0007669"/>
    <property type="project" value="InterPro"/>
</dbReference>
<sequence>KQRTPQRVSHRRADKVREREVKEVSTNLINSNTFEMIVKTQGGLYIKELISSDNSRTNPSVSQILNTKSICKELDVIEVG</sequence>
<dbReference type="InterPro" id="IPR039894">
    <property type="entry name" value="Pus10-like"/>
</dbReference>
<evidence type="ECO:0000256" key="1">
    <source>
        <dbReference type="ARBA" id="ARBA00009652"/>
    </source>
</evidence>
<dbReference type="EC" id="5.4.99.25" evidence="2"/>
<protein>
    <recommendedName>
        <fullName evidence="2">tRNA pseudouridine(55) synthase</fullName>
        <ecNumber evidence="2">5.4.99.25</ecNumber>
    </recommendedName>
</protein>
<dbReference type="SUPFAM" id="SSF55120">
    <property type="entry name" value="Pseudouridine synthase"/>
    <property type="match status" value="1"/>
</dbReference>
<feature type="non-terminal residue" evidence="6">
    <location>
        <position position="1"/>
    </location>
</feature>
<gene>
    <name evidence="6" type="ORF">ISP01_05855</name>
</gene>
<name>A0A843AG84_METAZ</name>
<dbReference type="InterPro" id="IPR020103">
    <property type="entry name" value="PsdUridine_synth_cat_dom_sf"/>
</dbReference>
<comment type="caution">
    <text evidence="6">The sequence shown here is derived from an EMBL/GenBank/DDBJ whole genome shotgun (WGS) entry which is preliminary data.</text>
</comment>
<evidence type="ECO:0000256" key="2">
    <source>
        <dbReference type="ARBA" id="ARBA00012787"/>
    </source>
</evidence>
<evidence type="ECO:0000256" key="3">
    <source>
        <dbReference type="ARBA" id="ARBA00022694"/>
    </source>
</evidence>
<evidence type="ECO:0000256" key="4">
    <source>
        <dbReference type="ARBA" id="ARBA00023235"/>
    </source>
</evidence>
<keyword evidence="3" id="KW-0819">tRNA processing</keyword>
<dbReference type="GO" id="GO:0160148">
    <property type="term" value="F:tRNA pseudouridine(55) synthase activity"/>
    <property type="evidence" value="ECO:0007669"/>
    <property type="project" value="UniProtKB-EC"/>
</dbReference>
<dbReference type="PANTHER" id="PTHR21568">
    <property type="entry name" value="TRNA PSEUDOURIDINE SYNTHASE PUS10"/>
    <property type="match status" value="1"/>
</dbReference>
<dbReference type="PANTHER" id="PTHR21568:SF0">
    <property type="entry name" value="TRNA PSEUDOURIDINE SYNTHASE PUS10"/>
    <property type="match status" value="1"/>
</dbReference>
<evidence type="ECO:0000313" key="7">
    <source>
        <dbReference type="Proteomes" id="UP000658733"/>
    </source>
</evidence>
<dbReference type="Proteomes" id="UP000658733">
    <property type="component" value="Unassembled WGS sequence"/>
</dbReference>
<accession>A0A843AG84</accession>
<keyword evidence="4" id="KW-0413">Isomerase</keyword>
<dbReference type="GO" id="GO:0031119">
    <property type="term" value="P:tRNA pseudouridine synthesis"/>
    <property type="evidence" value="ECO:0007669"/>
    <property type="project" value="TreeGrafter"/>
</dbReference>
<dbReference type="EMBL" id="JADIIN010000047">
    <property type="protein sequence ID" value="MBF4468913.1"/>
    <property type="molecule type" value="Genomic_DNA"/>
</dbReference>
<dbReference type="InterPro" id="IPR048741">
    <property type="entry name" value="Pus10-like_C"/>
</dbReference>
<feature type="domain" description="Pus10-like C-terminal" evidence="5">
    <location>
        <begin position="1"/>
        <end position="79"/>
    </location>
</feature>
<dbReference type="Pfam" id="PF21238">
    <property type="entry name" value="Pus10_C"/>
    <property type="match status" value="1"/>
</dbReference>
<proteinExistence type="inferred from homology"/>
<evidence type="ECO:0000313" key="6">
    <source>
        <dbReference type="EMBL" id="MBF4468913.1"/>
    </source>
</evidence>
<dbReference type="Gene3D" id="3.30.70.3190">
    <property type="match status" value="1"/>
</dbReference>